<proteinExistence type="predicted"/>
<feature type="transmembrane region" description="Helical" evidence="1">
    <location>
        <begin position="36"/>
        <end position="55"/>
    </location>
</feature>
<organism evidence="2 3">
    <name type="scientific">Alkalibacter saccharofermentans DSM 14828</name>
    <dbReference type="NCBI Taxonomy" id="1120975"/>
    <lineage>
        <taxon>Bacteria</taxon>
        <taxon>Bacillati</taxon>
        <taxon>Bacillota</taxon>
        <taxon>Clostridia</taxon>
        <taxon>Eubacteriales</taxon>
        <taxon>Eubacteriaceae</taxon>
        <taxon>Alkalibacter</taxon>
    </lineage>
</organism>
<feature type="transmembrane region" description="Helical" evidence="1">
    <location>
        <begin position="6"/>
        <end position="24"/>
    </location>
</feature>
<dbReference type="Proteomes" id="UP000184251">
    <property type="component" value="Unassembled WGS sequence"/>
</dbReference>
<feature type="transmembrane region" description="Helical" evidence="1">
    <location>
        <begin position="176"/>
        <end position="205"/>
    </location>
</feature>
<keyword evidence="3" id="KW-1185">Reference proteome</keyword>
<name>A0A1M4XW81_9FIRM</name>
<feature type="transmembrane region" description="Helical" evidence="1">
    <location>
        <begin position="147"/>
        <end position="164"/>
    </location>
</feature>
<dbReference type="EMBL" id="FQTU01000011">
    <property type="protein sequence ID" value="SHE97512.1"/>
    <property type="molecule type" value="Genomic_DNA"/>
</dbReference>
<dbReference type="PANTHER" id="PTHR37422">
    <property type="entry name" value="TEICHURONIC ACID BIOSYNTHESIS PROTEIN TUAE"/>
    <property type="match status" value="1"/>
</dbReference>
<feature type="transmembrane region" description="Helical" evidence="1">
    <location>
        <begin position="61"/>
        <end position="78"/>
    </location>
</feature>
<evidence type="ECO:0000313" key="3">
    <source>
        <dbReference type="Proteomes" id="UP000184251"/>
    </source>
</evidence>
<dbReference type="OrthoDB" id="2986203at2"/>
<evidence type="ECO:0000256" key="1">
    <source>
        <dbReference type="SAM" id="Phobius"/>
    </source>
</evidence>
<protein>
    <recommendedName>
        <fullName evidence="4">O-antigen ligase</fullName>
    </recommendedName>
</protein>
<dbReference type="AlphaFoldDB" id="A0A1M4XW81"/>
<feature type="transmembrane region" description="Helical" evidence="1">
    <location>
        <begin position="217"/>
        <end position="233"/>
    </location>
</feature>
<evidence type="ECO:0000313" key="2">
    <source>
        <dbReference type="EMBL" id="SHE97512.1"/>
    </source>
</evidence>
<dbReference type="PANTHER" id="PTHR37422:SF13">
    <property type="entry name" value="LIPOPOLYSACCHARIDE BIOSYNTHESIS PROTEIN PA4999-RELATED"/>
    <property type="match status" value="1"/>
</dbReference>
<keyword evidence="1" id="KW-0812">Transmembrane</keyword>
<keyword evidence="1" id="KW-1133">Transmembrane helix</keyword>
<keyword evidence="1" id="KW-0472">Membrane</keyword>
<sequence length="383" mass="42231">MQLALIMIVMSPYLAFLPVVRMMYKVYKDEMNVSLNPLNVGAGLLFVWALFTGIINRNILSVIGAGGILAFAGMGVYFENTFNTQEKIESLLKALFKISAVAALIGMAEKGASYFVDMTWVSNYFWSPNYIPSAEHYRIYSTFGNPNVTGTWFAMMVLVSIYLFERSVGRDKKICFAGTIAFAAVLIFTGSKGATMGVLAALLVYALFSRNPKTRKVLIGVFVGVLAMAMLSPEVNHALNSRDNLWAQCLVLFTRKPVSGWGLFGIMEHIGNIHGHNIWITLITTLGLMGLALYIWIKTYLFRGLLTLYNEESSLAPLLASVQGLVIVHGLVDFTMMTPQGGVVFFASSALISALTLKNENYPVVAIEKIHIFARKLSQKIIG</sequence>
<reference evidence="2 3" key="1">
    <citation type="submission" date="2016-11" db="EMBL/GenBank/DDBJ databases">
        <authorList>
            <person name="Jaros S."/>
            <person name="Januszkiewicz K."/>
            <person name="Wedrychowicz H."/>
        </authorList>
    </citation>
    <scope>NUCLEOTIDE SEQUENCE [LARGE SCALE GENOMIC DNA]</scope>
    <source>
        <strain evidence="2 3">DSM 14828</strain>
    </source>
</reference>
<accession>A0A1M4XW81</accession>
<feature type="transmembrane region" description="Helical" evidence="1">
    <location>
        <begin position="90"/>
        <end position="108"/>
    </location>
</feature>
<evidence type="ECO:0008006" key="4">
    <source>
        <dbReference type="Google" id="ProtNLM"/>
    </source>
</evidence>
<gene>
    <name evidence="2" type="ORF">SAMN02746064_01599</name>
</gene>
<dbReference type="RefSeq" id="WP_073270865.1">
    <property type="nucleotide sequence ID" value="NZ_FQTU01000011.1"/>
</dbReference>
<dbReference type="InterPro" id="IPR051533">
    <property type="entry name" value="WaaL-like"/>
</dbReference>
<feature type="transmembrane region" description="Helical" evidence="1">
    <location>
        <begin position="278"/>
        <end position="302"/>
    </location>
</feature>
<dbReference type="STRING" id="1120975.SAMN02746064_01599"/>